<dbReference type="EMBL" id="CM042050">
    <property type="protein sequence ID" value="KAI3736149.1"/>
    <property type="molecule type" value="Genomic_DNA"/>
</dbReference>
<evidence type="ECO:0000313" key="1">
    <source>
        <dbReference type="EMBL" id="KAI3736149.1"/>
    </source>
</evidence>
<comment type="caution">
    <text evidence="1">The sequence shown here is derived from an EMBL/GenBank/DDBJ whole genome shotgun (WGS) entry which is preliminary data.</text>
</comment>
<reference evidence="1 2" key="2">
    <citation type="journal article" date="2022" name="Mol. Ecol. Resour.">
        <title>The genomes of chicory, endive, great burdock and yacon provide insights into Asteraceae paleo-polyploidization history and plant inulin production.</title>
        <authorList>
            <person name="Fan W."/>
            <person name="Wang S."/>
            <person name="Wang H."/>
            <person name="Wang A."/>
            <person name="Jiang F."/>
            <person name="Liu H."/>
            <person name="Zhao H."/>
            <person name="Xu D."/>
            <person name="Zhang Y."/>
        </authorList>
    </citation>
    <scope>NUCLEOTIDE SEQUENCE [LARGE SCALE GENOMIC DNA]</scope>
    <source>
        <strain evidence="2">cv. Niubang</strain>
    </source>
</reference>
<organism evidence="1 2">
    <name type="scientific">Arctium lappa</name>
    <name type="common">Greater burdock</name>
    <name type="synonym">Lappa major</name>
    <dbReference type="NCBI Taxonomy" id="4217"/>
    <lineage>
        <taxon>Eukaryota</taxon>
        <taxon>Viridiplantae</taxon>
        <taxon>Streptophyta</taxon>
        <taxon>Embryophyta</taxon>
        <taxon>Tracheophyta</taxon>
        <taxon>Spermatophyta</taxon>
        <taxon>Magnoliopsida</taxon>
        <taxon>eudicotyledons</taxon>
        <taxon>Gunneridae</taxon>
        <taxon>Pentapetalae</taxon>
        <taxon>asterids</taxon>
        <taxon>campanulids</taxon>
        <taxon>Asterales</taxon>
        <taxon>Asteraceae</taxon>
        <taxon>Carduoideae</taxon>
        <taxon>Cardueae</taxon>
        <taxon>Arctiinae</taxon>
        <taxon>Arctium</taxon>
    </lineage>
</organism>
<proteinExistence type="predicted"/>
<reference evidence="2" key="1">
    <citation type="journal article" date="2022" name="Mol. Ecol. Resour.">
        <title>The genomes of chicory, endive, great burdock and yacon provide insights into Asteraceae palaeo-polyploidization history and plant inulin production.</title>
        <authorList>
            <person name="Fan W."/>
            <person name="Wang S."/>
            <person name="Wang H."/>
            <person name="Wang A."/>
            <person name="Jiang F."/>
            <person name="Liu H."/>
            <person name="Zhao H."/>
            <person name="Xu D."/>
            <person name="Zhang Y."/>
        </authorList>
    </citation>
    <scope>NUCLEOTIDE SEQUENCE [LARGE SCALE GENOMIC DNA]</scope>
    <source>
        <strain evidence="2">cv. Niubang</strain>
    </source>
</reference>
<protein>
    <submittedName>
        <fullName evidence="1">Uncharacterized protein</fullName>
    </submittedName>
</protein>
<sequence>MKISSCFLLPAPAAFSLDSCIAGSQDELLLLSPTTAVLLAPKTKTAYKTAMRLLDDASAAGENLSRDVSCCIDQMCHCFSVVEIGYEEIRLRFGKKKVRVFFITQTGTAEDFAKVKMGYLGEFEYVDGHISGKIAVELIARLNKCGVISPRFDVGVKETEQMNEQERNHPNNLDDNDSVNTNTKTPRSGFQNNSKTKSEKKEMKWEIEEVTISSLLKRDNSLRNKMRTEKFLDHDQMPSKRFSKDVVHKYLNLMKPYCWNW</sequence>
<dbReference type="Proteomes" id="UP001055879">
    <property type="component" value="Linkage Group LG04"/>
</dbReference>
<accession>A0ACB9CPC9</accession>
<evidence type="ECO:0000313" key="2">
    <source>
        <dbReference type="Proteomes" id="UP001055879"/>
    </source>
</evidence>
<keyword evidence="2" id="KW-1185">Reference proteome</keyword>
<name>A0ACB9CPC9_ARCLA</name>
<gene>
    <name evidence="1" type="ORF">L6452_15683</name>
</gene>